<dbReference type="EMBL" id="CP042220">
    <property type="protein sequence ID" value="QDX29360.1"/>
    <property type="molecule type" value="Genomic_DNA"/>
</dbReference>
<protein>
    <submittedName>
        <fullName evidence="1">Uncharacterized protein</fullName>
    </submittedName>
</protein>
<name>A0A5B8I8N2_9GAMM</name>
<evidence type="ECO:0000313" key="1">
    <source>
        <dbReference type="EMBL" id="QDX29360.1"/>
    </source>
</evidence>
<sequence length="93" mass="11292">MLYKFSEPYRAYLYFPYLINFKKELQGLLESFGMSHLDYTDIMLTVSETLDQIHLPDFVVRFDTWLKNQSPLDTDRYISYFKNNDNSWKSDIR</sequence>
<gene>
    <name evidence="1" type="ORF">Dpoa569_0001109</name>
</gene>
<organism evidence="1 2">
    <name type="scientific">Dickeya poaceiphila</name>
    <dbReference type="NCBI Taxonomy" id="568768"/>
    <lineage>
        <taxon>Bacteria</taxon>
        <taxon>Pseudomonadati</taxon>
        <taxon>Pseudomonadota</taxon>
        <taxon>Gammaproteobacteria</taxon>
        <taxon>Enterobacterales</taxon>
        <taxon>Pectobacteriaceae</taxon>
        <taxon>Dickeya</taxon>
    </lineage>
</organism>
<dbReference type="KEGG" id="dic:Dpoa569_0001109"/>
<reference evidence="1 2" key="1">
    <citation type="journal article" date="2019" name="Environ. Microbiol.">
        <title>The phytopathogenic nature of Dickeya aquatica 174/2 and the dynamic early evolution of Dickeya pathogenicity.</title>
        <authorList>
            <person name="Duprey A."/>
            <person name="Taib N."/>
            <person name="Leonard S."/>
            <person name="Garin T."/>
            <person name="Flandrois J.P."/>
            <person name="Nasser W."/>
            <person name="Brochier-Armanet C."/>
            <person name="Reverchon S."/>
        </authorList>
    </citation>
    <scope>NUCLEOTIDE SEQUENCE [LARGE SCALE GENOMIC DNA]</scope>
    <source>
        <strain evidence="1 2">NCPPB 569</strain>
    </source>
</reference>
<dbReference type="AlphaFoldDB" id="A0A5B8I8N2"/>
<dbReference type="Proteomes" id="UP000320591">
    <property type="component" value="Chromosome"/>
</dbReference>
<evidence type="ECO:0000313" key="2">
    <source>
        <dbReference type="Proteomes" id="UP000320591"/>
    </source>
</evidence>
<dbReference type="STRING" id="568768.GCA_000406125_02765"/>
<dbReference type="RefSeq" id="WP_042871848.1">
    <property type="nucleotide sequence ID" value="NZ_CM001975.1"/>
</dbReference>
<keyword evidence="2" id="KW-1185">Reference proteome</keyword>
<accession>A0A5B8I8N2</accession>
<proteinExistence type="predicted"/>